<keyword evidence="2" id="KW-1185">Reference proteome</keyword>
<dbReference type="Pfam" id="PF26301">
    <property type="entry name" value="spore_CmpA"/>
    <property type="match status" value="1"/>
</dbReference>
<comment type="caution">
    <text evidence="1">The sequence shown here is derived from an EMBL/GenBank/DDBJ whole genome shotgun (WGS) entry which is preliminary data.</text>
</comment>
<dbReference type="NCBIfam" id="NF033225">
    <property type="entry name" value="spore_CmpA"/>
    <property type="match status" value="1"/>
</dbReference>
<gene>
    <name evidence="1" type="primary">cmpA</name>
    <name evidence="1" type="ORF">NK662_22255</name>
</gene>
<dbReference type="AlphaFoldDB" id="A0AA42BRD0"/>
<organism evidence="1 2">
    <name type="scientific">Ectobacillus ponti</name>
    <dbReference type="NCBI Taxonomy" id="2961894"/>
    <lineage>
        <taxon>Bacteria</taxon>
        <taxon>Bacillati</taxon>
        <taxon>Bacillota</taxon>
        <taxon>Bacilli</taxon>
        <taxon>Bacillales</taxon>
        <taxon>Bacillaceae</taxon>
        <taxon>Ectobacillus</taxon>
    </lineage>
</organism>
<dbReference type="Proteomes" id="UP001156102">
    <property type="component" value="Unassembled WGS sequence"/>
</dbReference>
<dbReference type="RefSeq" id="WP_254761174.1">
    <property type="nucleotide sequence ID" value="NZ_JANCLT010000022.1"/>
</dbReference>
<dbReference type="EMBL" id="JANCLT010000022">
    <property type="protein sequence ID" value="MCP8971245.1"/>
    <property type="molecule type" value="Genomic_DNA"/>
</dbReference>
<evidence type="ECO:0000313" key="1">
    <source>
        <dbReference type="EMBL" id="MCP8971245.1"/>
    </source>
</evidence>
<sequence length="41" mass="5304">MPSWLKNQIRRAYYEKNRYRIRLLNDCWFHYKRLQSIEKGE</sequence>
<reference evidence="1" key="1">
    <citation type="submission" date="2022-07" db="EMBL/GenBank/DDBJ databases">
        <authorList>
            <person name="Li W.-J."/>
            <person name="Deng Q.-Q."/>
        </authorList>
    </citation>
    <scope>NUCLEOTIDE SEQUENCE</scope>
    <source>
        <strain evidence="1">SYSU M60031</strain>
    </source>
</reference>
<accession>A0AA42BRD0</accession>
<dbReference type="InterPro" id="IPR047764">
    <property type="entry name" value="CmpA"/>
</dbReference>
<protein>
    <submittedName>
        <fullName evidence="1">Cortex morphogenetic protein CmpA</fullName>
    </submittedName>
</protein>
<evidence type="ECO:0000313" key="2">
    <source>
        <dbReference type="Proteomes" id="UP001156102"/>
    </source>
</evidence>
<proteinExistence type="predicted"/>
<name>A0AA42BRD0_9BACI</name>